<keyword evidence="2" id="KW-0732">Signal</keyword>
<dbReference type="GO" id="GO:0005769">
    <property type="term" value="C:early endosome"/>
    <property type="evidence" value="ECO:0007669"/>
    <property type="project" value="TreeGrafter"/>
</dbReference>
<dbReference type="Pfam" id="PF00405">
    <property type="entry name" value="Transferrin"/>
    <property type="match status" value="6"/>
</dbReference>
<dbReference type="GO" id="GO:0006826">
    <property type="term" value="P:iron ion transport"/>
    <property type="evidence" value="ECO:0007669"/>
    <property type="project" value="TreeGrafter"/>
</dbReference>
<evidence type="ECO:0000313" key="4">
    <source>
        <dbReference type="Proteomes" id="UP001652621"/>
    </source>
</evidence>
<gene>
    <name evidence="5" type="primary">LOC101892606</name>
</gene>
<dbReference type="OrthoDB" id="5914301at2759"/>
<dbReference type="PANTHER" id="PTHR11485">
    <property type="entry name" value="TRANSFERRIN"/>
    <property type="match status" value="1"/>
</dbReference>
<dbReference type="VEuPathDB" id="VectorBase:MDOMA2_018658"/>
<dbReference type="RefSeq" id="XP_005179555.2">
    <property type="nucleotide sequence ID" value="XM_005179498.4"/>
</dbReference>
<feature type="signal peptide" evidence="2">
    <location>
        <begin position="1"/>
        <end position="19"/>
    </location>
</feature>
<proteinExistence type="predicted"/>
<keyword evidence="4" id="KW-1185">Reference proteome</keyword>
<evidence type="ECO:0000313" key="5">
    <source>
        <dbReference type="RefSeq" id="XP_005179555.2"/>
    </source>
</evidence>
<dbReference type="GeneID" id="101892606"/>
<dbReference type="SMART" id="SM00094">
    <property type="entry name" value="TR_FER"/>
    <property type="match status" value="2"/>
</dbReference>
<evidence type="ECO:0000256" key="1">
    <source>
        <dbReference type="ARBA" id="ARBA00022737"/>
    </source>
</evidence>
<protein>
    <submittedName>
        <fullName evidence="5">Uncharacterized protein LOC101892606</fullName>
    </submittedName>
</protein>
<dbReference type="Gene3D" id="3.40.190.10">
    <property type="entry name" value="Periplasmic binding protein-like II"/>
    <property type="match status" value="7"/>
</dbReference>
<dbReference type="PROSITE" id="PS00206">
    <property type="entry name" value="TRANSFERRIN_LIKE_2"/>
    <property type="match status" value="2"/>
</dbReference>
<evidence type="ECO:0000259" key="3">
    <source>
        <dbReference type="PROSITE" id="PS51408"/>
    </source>
</evidence>
<feature type="domain" description="Transferrin-like" evidence="3">
    <location>
        <begin position="27"/>
        <end position="367"/>
    </location>
</feature>
<name>A0A9J7CN78_MUSDO</name>
<dbReference type="PRINTS" id="PR00422">
    <property type="entry name" value="TRANSFERRIN"/>
</dbReference>
<dbReference type="SUPFAM" id="SSF53850">
    <property type="entry name" value="Periplasmic binding protein-like II"/>
    <property type="match status" value="4"/>
</dbReference>
<dbReference type="GO" id="GO:0055037">
    <property type="term" value="C:recycling endosome"/>
    <property type="evidence" value="ECO:0007669"/>
    <property type="project" value="TreeGrafter"/>
</dbReference>
<feature type="domain" description="Transferrin-like" evidence="3">
    <location>
        <begin position="714"/>
        <end position="1054"/>
    </location>
</feature>
<evidence type="ECO:0000256" key="2">
    <source>
        <dbReference type="SAM" id="SignalP"/>
    </source>
</evidence>
<dbReference type="KEGG" id="mde:101892606"/>
<dbReference type="PANTHER" id="PTHR11485:SF57">
    <property type="entry name" value="TRANSFERRIN"/>
    <property type="match status" value="1"/>
</dbReference>
<dbReference type="PROSITE" id="PS51408">
    <property type="entry name" value="TRANSFERRIN_LIKE_4"/>
    <property type="match status" value="4"/>
</dbReference>
<organism evidence="4 5">
    <name type="scientific">Musca domestica</name>
    <name type="common">House fly</name>
    <dbReference type="NCBI Taxonomy" id="7370"/>
    <lineage>
        <taxon>Eukaryota</taxon>
        <taxon>Metazoa</taxon>
        <taxon>Ecdysozoa</taxon>
        <taxon>Arthropoda</taxon>
        <taxon>Hexapoda</taxon>
        <taxon>Insecta</taxon>
        <taxon>Pterygota</taxon>
        <taxon>Neoptera</taxon>
        <taxon>Endopterygota</taxon>
        <taxon>Diptera</taxon>
        <taxon>Brachycera</taxon>
        <taxon>Muscomorpha</taxon>
        <taxon>Muscoidea</taxon>
        <taxon>Muscidae</taxon>
        <taxon>Musca</taxon>
    </lineage>
</organism>
<feature type="domain" description="Transferrin-like" evidence="3">
    <location>
        <begin position="1060"/>
        <end position="1307"/>
    </location>
</feature>
<dbReference type="GO" id="GO:0005615">
    <property type="term" value="C:extracellular space"/>
    <property type="evidence" value="ECO:0007669"/>
    <property type="project" value="TreeGrafter"/>
</dbReference>
<dbReference type="GO" id="GO:0005886">
    <property type="term" value="C:plasma membrane"/>
    <property type="evidence" value="ECO:0007669"/>
    <property type="project" value="TreeGrafter"/>
</dbReference>
<feature type="chain" id="PRO_5039898578" evidence="2">
    <location>
        <begin position="20"/>
        <end position="1315"/>
    </location>
</feature>
<dbReference type="CDD" id="cd13529">
    <property type="entry name" value="PBP2_transferrin"/>
    <property type="match status" value="2"/>
</dbReference>
<dbReference type="InterPro" id="IPR001156">
    <property type="entry name" value="Transferrin-like_dom"/>
</dbReference>
<accession>A0A9J7CN78</accession>
<sequence>MGFSTAVILAAVLLGIAAASENDEQIYRMCVPHKYYKDCLNLLKDPSEAGIKMECVSGRDRIDCLDMIHQGKADVLASEPEDMYVAYHTKNDDYKVISEIRTQEDKDAPFRYEGIILVKKNSNIHSLKELRGAKSCHTGFGRNVGYKIPITKLKNVDILKVSQDAELTATERELKALSEFFSQSCLVGTYSPYPETDHLLKKKYSNLCALCEKPEQCDYPDKFSGYDGAIRCLDKGKGDVAFTKVQFIKKYFGMIPGVEAEGDPTDFEYLCEDGSRRPLDGPACSWAQRPWTGYISNSEAVKGEQQFHNLQDRLEKFFENGLHAENKEAAAHLLINENAVYHKKAEAVDPQQYLEKAGYKDVIERDGSALRKMKMCVQSDIEFQKCNSMLRAAYSRDIRPEMECLKEENCIAAVAEGKADMVAIQADHYKPARESKLQPVVYEAYAENDIYVVVIDPALTRDDQNKKPVYYNANDERQRKAVAYLNLMRGSPDCNAQPGEEQNLLIANVKDLGEHKNKQLLCPNGERKPVSEWQLCNFEINLPNAVFIRDSMTHVEQETLKHLFISLSDKFGKSGKLSDVFQLFGSYTPNDNNVLFSTDAVEFVTESKNKTPNEELYQRLGCFFLRHRCECVQANIKLLQQMNLRRERAIHGYIKKPVGCKALISKEEYLWRGQQTFEILWVLEKKMRFSTKSIGLAIAMLGMVAIAQGDEQIYRMCVPHVYYEDCLNLLKDPSEAGIKMECVAGRDRIDCLDMINQRKADVLASEPEDMYVAYHTKNSDYKVISEIRTKDDAEAPFRYEGVILVKKNSPIHSLKELRGAKSCHTGFGRNVGFRIPVTKLKNHHILKVSMDPELTATERELKALSEFFSQSCLVGTYSPYPETDRLLKKKYPNLCALCEKPEQCNYPDKFSGYDGAIRCLDKGKGDVAFTKVQFIKKYFGMVPNVAAEGDPSQFEYLCEDGTRRPISGPACSWAQRPWTGYISNTDAVKGEQKFHNLQQRLEKFFENGLHAENKEAASHLLINPNAVYHSKPQAVDPKEYLEKAGYKDVIERDGSAIRKMKMCVQTDIEMQKCDTMRRAAYSRDIRPEIECVQERDCIYAVKDKKADMTAVRARNYKDARDVKLKPIVYEAYDKNDVYVAVVEPTLDNLQNMPIFFNGQDERAHKAADYLNKMRGITACQNAPSSEKNIMIVNAMELNEYKNKQLLCPNKERKPVSDWQNCNCEANLPVAIFVRDSMTRVEQETLKHLFVSLSEKFGRNGKVPDVFALFGPYKKENRDVLFSDNAVEFITELKNENTSERIYQGLSCDGNTIVKH</sequence>
<keyword evidence="1" id="KW-0677">Repeat</keyword>
<reference evidence="5" key="1">
    <citation type="submission" date="2025-08" db="UniProtKB">
        <authorList>
            <consortium name="RefSeq"/>
        </authorList>
    </citation>
    <scope>IDENTIFICATION</scope>
    <source>
        <strain evidence="5">Aabys</strain>
        <tissue evidence="5">Whole body</tissue>
    </source>
</reference>
<dbReference type="Proteomes" id="UP001652621">
    <property type="component" value="Unplaced"/>
</dbReference>
<dbReference type="InterPro" id="IPR018195">
    <property type="entry name" value="Transferrin_Fe_BS"/>
</dbReference>
<feature type="domain" description="Transferrin-like" evidence="3">
    <location>
        <begin position="373"/>
        <end position="622"/>
    </location>
</feature>